<feature type="region of interest" description="Disordered" evidence="1">
    <location>
        <begin position="1"/>
        <end position="21"/>
    </location>
</feature>
<gene>
    <name evidence="2" type="ORF">SEMRO_2900_G339740.1</name>
</gene>
<dbReference type="EMBL" id="CAICTM010002898">
    <property type="protein sequence ID" value="CAB9530485.1"/>
    <property type="molecule type" value="Genomic_DNA"/>
</dbReference>
<dbReference type="Proteomes" id="UP001153069">
    <property type="component" value="Unassembled WGS sequence"/>
</dbReference>
<feature type="compositionally biased region" description="Polar residues" evidence="1">
    <location>
        <begin position="243"/>
        <end position="252"/>
    </location>
</feature>
<comment type="caution">
    <text evidence="2">The sequence shown here is derived from an EMBL/GenBank/DDBJ whole genome shotgun (WGS) entry which is preliminary data.</text>
</comment>
<evidence type="ECO:0000256" key="1">
    <source>
        <dbReference type="SAM" id="MobiDB-lite"/>
    </source>
</evidence>
<proteinExistence type="predicted"/>
<protein>
    <submittedName>
        <fullName evidence="2">Uncharacterized protein</fullName>
    </submittedName>
</protein>
<feature type="region of interest" description="Disordered" evidence="1">
    <location>
        <begin position="242"/>
        <end position="378"/>
    </location>
</feature>
<name>A0A9N8HZG2_9STRA</name>
<reference evidence="2" key="1">
    <citation type="submission" date="2020-06" db="EMBL/GenBank/DDBJ databases">
        <authorList>
            <consortium name="Plant Systems Biology data submission"/>
        </authorList>
    </citation>
    <scope>NUCLEOTIDE SEQUENCE</scope>
    <source>
        <strain evidence="2">D6</strain>
    </source>
</reference>
<evidence type="ECO:0000313" key="3">
    <source>
        <dbReference type="Proteomes" id="UP001153069"/>
    </source>
</evidence>
<accession>A0A9N8HZG2</accession>
<evidence type="ECO:0000313" key="2">
    <source>
        <dbReference type="EMBL" id="CAB9530485.1"/>
    </source>
</evidence>
<sequence>MTNSFSKPLSPEEERRLQKRHLMPYPVVQEPQERKIENFKYAMGAQSGYFSHWRLRRAGPPADMIAHVMGYAKTVSELALSAEQQASLYRKCLSDTALTAYDKAVTKYRASIAAVPAQDGQPARMAIDFDIVQCLRTFVASRTTEVARYNQIEGLKVQRKPRKVECHEWEDDYLVAVEAAQWLRGTHPIPEGVALLRHYLDSYAVAWVVEYEKIHGKVLENKEMGDITSFMHDRAVEADSAAIRNQQKQKTQVPKAKPRTAKHYSKSERNGSKPRQQSTGRLADDAPCPIHPNGNHQWKDCFSNANNPNARKFRSSGKGNSGRKPDNKDSKDHNHKNDEQFAVEEELAPGFQDNSDGSGIVRFDPSFSNIDDENISLA</sequence>
<dbReference type="AlphaFoldDB" id="A0A9N8HZG2"/>
<organism evidence="2 3">
    <name type="scientific">Seminavis robusta</name>
    <dbReference type="NCBI Taxonomy" id="568900"/>
    <lineage>
        <taxon>Eukaryota</taxon>
        <taxon>Sar</taxon>
        <taxon>Stramenopiles</taxon>
        <taxon>Ochrophyta</taxon>
        <taxon>Bacillariophyta</taxon>
        <taxon>Bacillariophyceae</taxon>
        <taxon>Bacillariophycidae</taxon>
        <taxon>Naviculales</taxon>
        <taxon>Naviculaceae</taxon>
        <taxon>Seminavis</taxon>
    </lineage>
</organism>
<keyword evidence="3" id="KW-1185">Reference proteome</keyword>
<feature type="compositionally biased region" description="Basic and acidic residues" evidence="1">
    <location>
        <begin position="323"/>
        <end position="339"/>
    </location>
</feature>